<dbReference type="Gene3D" id="2.60.40.10">
    <property type="entry name" value="Immunoglobulins"/>
    <property type="match status" value="1"/>
</dbReference>
<dbReference type="GO" id="GO:0005886">
    <property type="term" value="C:plasma membrane"/>
    <property type="evidence" value="ECO:0007669"/>
    <property type="project" value="TreeGrafter"/>
</dbReference>
<feature type="signal peptide" evidence="3">
    <location>
        <begin position="1"/>
        <end position="28"/>
    </location>
</feature>
<sequence length="152" mass="17246">MLHSCLVTTMDTMLFWCVAICLLGVGFSDVEVIQVPKQLITETRRTVTLTCDPISGHVSLYWYRQMKGERIELLVYFQNNRLVDDTGLPKDRFFIDWPEKSSSTVKIQTTEFKDSAVYLCASSPTTALHSHLLSVHKSTFFSLHALSLALGR</sequence>
<evidence type="ECO:0000256" key="1">
    <source>
        <dbReference type="ARBA" id="ARBA00022729"/>
    </source>
</evidence>
<protein>
    <recommendedName>
        <fullName evidence="4">Ig-like domain-containing protein</fullName>
    </recommendedName>
</protein>
<keyword evidence="2" id="KW-0391">Immunity</keyword>
<dbReference type="InterPro" id="IPR013783">
    <property type="entry name" value="Ig-like_fold"/>
</dbReference>
<dbReference type="GO" id="GO:0002376">
    <property type="term" value="P:immune system process"/>
    <property type="evidence" value="ECO:0007669"/>
    <property type="project" value="UniProtKB-KW"/>
</dbReference>
<dbReference type="GO" id="GO:0007166">
    <property type="term" value="P:cell surface receptor signaling pathway"/>
    <property type="evidence" value="ECO:0007669"/>
    <property type="project" value="TreeGrafter"/>
</dbReference>
<dbReference type="GeneTree" id="ENSGT00940000164371"/>
<dbReference type="STRING" id="29139.ENSVURP00010022993"/>
<dbReference type="Pfam" id="PF07686">
    <property type="entry name" value="V-set"/>
    <property type="match status" value="1"/>
</dbReference>
<feature type="chain" id="PRO_5021257665" description="Ig-like domain-containing protein" evidence="3">
    <location>
        <begin position="29"/>
        <end position="152"/>
    </location>
</feature>
<evidence type="ECO:0000256" key="3">
    <source>
        <dbReference type="SAM" id="SignalP"/>
    </source>
</evidence>
<proteinExistence type="predicted"/>
<dbReference type="InterPro" id="IPR036179">
    <property type="entry name" value="Ig-like_dom_sf"/>
</dbReference>
<dbReference type="OMA" id="ERPEKTY"/>
<reference evidence="6" key="1">
    <citation type="submission" date="2018-12" db="EMBL/GenBank/DDBJ databases">
        <authorList>
            <person name="Yazar S."/>
        </authorList>
    </citation>
    <scope>NUCLEOTIDE SEQUENCE [LARGE SCALE GENOMIC DNA]</scope>
</reference>
<dbReference type="PANTHER" id="PTHR23268">
    <property type="entry name" value="T-CELL RECEPTOR BETA CHAIN"/>
    <property type="match status" value="1"/>
</dbReference>
<dbReference type="PANTHER" id="PTHR23268:SF47">
    <property type="entry name" value="T CELL RECEPTOR BETA VARIABLE 11-1"/>
    <property type="match status" value="1"/>
</dbReference>
<reference evidence="5" key="3">
    <citation type="submission" date="2025-09" db="UniProtKB">
        <authorList>
            <consortium name="Ensembl"/>
        </authorList>
    </citation>
    <scope>IDENTIFICATION</scope>
</reference>
<evidence type="ECO:0000313" key="5">
    <source>
        <dbReference type="Ensembl" id="ENSVURP00010022993.1"/>
    </source>
</evidence>
<name>A0A4X2LGD3_VOMUR</name>
<dbReference type="AlphaFoldDB" id="A0A4X2LGD3"/>
<dbReference type="PROSITE" id="PS50835">
    <property type="entry name" value="IG_LIKE"/>
    <property type="match status" value="1"/>
</dbReference>
<dbReference type="InterPro" id="IPR007110">
    <property type="entry name" value="Ig-like_dom"/>
</dbReference>
<feature type="domain" description="Ig-like" evidence="4">
    <location>
        <begin position="30"/>
        <end position="134"/>
    </location>
</feature>
<keyword evidence="1 3" id="KW-0732">Signal</keyword>
<keyword evidence="6" id="KW-1185">Reference proteome</keyword>
<dbReference type="InterPro" id="IPR013106">
    <property type="entry name" value="Ig_V-set"/>
</dbReference>
<accession>A0A4X2LGD3</accession>
<dbReference type="Ensembl" id="ENSVURT00010026171.1">
    <property type="protein sequence ID" value="ENSVURP00010022993.1"/>
    <property type="gene ID" value="ENSVURG00010017629.1"/>
</dbReference>
<evidence type="ECO:0000259" key="4">
    <source>
        <dbReference type="PROSITE" id="PS50835"/>
    </source>
</evidence>
<evidence type="ECO:0000256" key="2">
    <source>
        <dbReference type="ARBA" id="ARBA00022859"/>
    </source>
</evidence>
<dbReference type="SUPFAM" id="SSF48726">
    <property type="entry name" value="Immunoglobulin"/>
    <property type="match status" value="1"/>
</dbReference>
<organism evidence="5 6">
    <name type="scientific">Vombatus ursinus</name>
    <name type="common">Common wombat</name>
    <dbReference type="NCBI Taxonomy" id="29139"/>
    <lineage>
        <taxon>Eukaryota</taxon>
        <taxon>Metazoa</taxon>
        <taxon>Chordata</taxon>
        <taxon>Craniata</taxon>
        <taxon>Vertebrata</taxon>
        <taxon>Euteleostomi</taxon>
        <taxon>Mammalia</taxon>
        <taxon>Metatheria</taxon>
        <taxon>Diprotodontia</taxon>
        <taxon>Vombatidae</taxon>
        <taxon>Vombatus</taxon>
    </lineage>
</organism>
<dbReference type="Proteomes" id="UP000314987">
    <property type="component" value="Unassembled WGS sequence"/>
</dbReference>
<dbReference type="InterPro" id="IPR050413">
    <property type="entry name" value="TCR_beta_variable"/>
</dbReference>
<reference evidence="5" key="2">
    <citation type="submission" date="2025-08" db="UniProtKB">
        <authorList>
            <consortium name="Ensembl"/>
        </authorList>
    </citation>
    <scope>IDENTIFICATION</scope>
</reference>
<evidence type="ECO:0000313" key="6">
    <source>
        <dbReference type="Proteomes" id="UP000314987"/>
    </source>
</evidence>